<keyword evidence="4" id="KW-1185">Reference proteome</keyword>
<evidence type="ECO:0000313" key="3">
    <source>
        <dbReference type="EMBL" id="PFX14757.1"/>
    </source>
</evidence>
<dbReference type="InterPro" id="IPR043128">
    <property type="entry name" value="Rev_trsase/Diguanyl_cyclase"/>
</dbReference>
<dbReference type="PANTHER" id="PTHR33064">
    <property type="entry name" value="POL PROTEIN"/>
    <property type="match status" value="1"/>
</dbReference>
<dbReference type="PANTHER" id="PTHR33064:SF37">
    <property type="entry name" value="RIBONUCLEASE H"/>
    <property type="match status" value="1"/>
</dbReference>
<gene>
    <name evidence="3" type="primary">TY3B-G</name>
    <name evidence="3" type="ORF">AWC38_SpisGene21062</name>
</gene>
<name>A0A2B4REJ0_STYPI</name>
<dbReference type="SUPFAM" id="SSF56672">
    <property type="entry name" value="DNA/RNA polymerases"/>
    <property type="match status" value="2"/>
</dbReference>
<comment type="caution">
    <text evidence="3">The sequence shown here is derived from an EMBL/GenBank/DDBJ whole genome shotgun (WGS) entry which is preliminary data.</text>
</comment>
<dbReference type="OrthoDB" id="10514843at2759"/>
<dbReference type="SUPFAM" id="SSF50630">
    <property type="entry name" value="Acid proteases"/>
    <property type="match status" value="1"/>
</dbReference>
<dbReference type="Gene3D" id="3.30.70.270">
    <property type="match status" value="3"/>
</dbReference>
<feature type="compositionally biased region" description="Polar residues" evidence="1">
    <location>
        <begin position="1054"/>
        <end position="1065"/>
    </location>
</feature>
<dbReference type="CDD" id="cd00303">
    <property type="entry name" value="retropepsin_like"/>
    <property type="match status" value="1"/>
</dbReference>
<feature type="compositionally biased region" description="Low complexity" evidence="1">
    <location>
        <begin position="1084"/>
        <end position="1121"/>
    </location>
</feature>
<sequence>MQHPVRLTLDTGAETSMIKASLARQLNLNIVKSNQKALLADGTTPLNVIGEVHITLSRTKMKLTLEALVVEVLDVDILAGIPFLIANYITIRPATQEATIHGRETSKYLREAPIKSHQSYSVRQTSSYVLPSSAPTTLVWPGAFVDVTVPPELRAESTIALEPAPISWLQPQLVVTIDGKARITNDTDEPQAIRRHEHICFARHTTQDVPVINPSQVPSPPSQPKVNTPYSYGVQLDPNNILEDTIRYQFQQALLKHDCVFGPDLPGYNGAAGSIEAHVNMGPVEPPQRKGRLPLYLRDKLIELQEKFDELEKDHVFSKPEEVDVHVEYLNLSFLVNKPSGGHRLVTAFADVGRYSKPQPSLMPDVDSTLRTIAPWKFIIKTDLSRAFYQIPLAKESRKYCGVATPFRGIRVYCRSAMGMPGSETALEEMMCRVLGDFIQEGHVAKIADDLYCGSSSPEELLLIWTRVLDQLDRCNLRLSPSKTVICPNSTTVLGWVWSQGTLSASPHRISVLSSCPLPTTVKDMRSFIGSYKVLGRVLPDCASIIDPLESAISGMQSPDSLSLDENLTKVFRSAQQALSGSRPITLPRPTDTLWIVTDGSVKQRGLGATLYITRDNGLHLAGFFSAKLRKHQIQWLPCEVEAVVSYSVRQTSSYVLRSSAPATVVWPGDFVEVTVPPELRAESTIAVEPTPTSWLQPQLVVTIDGKARITNDTDEPQAIRRHEHICFARHTTQDVPVINPSQVPSPPSQPKVNTPYSHGVQLDPNNILEDTIRDQFQQALLKHDRVFGPDLPGYNGAAGSIEAHVNMGPVEPPQRKGRLPLYPRDKLIELQEKFDELEKDHVFSKPEEVDVHVEYLNPSFLVKKPSGGHRLVTAFADVGRYSKPQPSLMPDVDSTLRTIAPWKFIVKTDLSRAFYQIPLAKESRKYSGVATPFRGIRVYCRSAMGIPGSETALEEMMSRVLGDFIQEGHVAKIADDLYCGSSSPEELLLMWTQVLDQLDRLSQTTASNISASVAPTTTITVSNSSINNANSSNCYFPPTTMTSLHPKTEAPRTESTLEPSSTPQACPASGEPTKKSMLQTSASTVPSLNNTLSSSSPSVNGKPSSSSIYSTTSTTEEGLGASSMVATSTFSVTTSSKVATSSLSVTPSSNVTTSTLSLTSSSNFTTSTSFFIPPSTPQPQCSVSLVLTLKLACVLYTICRDIPWKDEYKDKASKDYEELKNYISKLICDFFKRFACKVEILEVSFCKAPCGGTTAIVKVCLHLKLVPTPFYFEDVQLIIPLTTNYTSEPVVLPRDKSM</sequence>
<feature type="region of interest" description="Disordered" evidence="1">
    <location>
        <begin position="1038"/>
        <end position="1121"/>
    </location>
</feature>
<dbReference type="EMBL" id="LSMT01000736">
    <property type="protein sequence ID" value="PFX14757.1"/>
    <property type="molecule type" value="Genomic_DNA"/>
</dbReference>
<dbReference type="InterPro" id="IPR043502">
    <property type="entry name" value="DNA/RNA_pol_sf"/>
</dbReference>
<dbReference type="PROSITE" id="PS50878">
    <property type="entry name" value="RT_POL"/>
    <property type="match status" value="1"/>
</dbReference>
<reference evidence="4" key="1">
    <citation type="journal article" date="2017" name="bioRxiv">
        <title>Comparative analysis of the genomes of Stylophora pistillata and Acropora digitifera provides evidence for extensive differences between species of corals.</title>
        <authorList>
            <person name="Voolstra C.R."/>
            <person name="Li Y."/>
            <person name="Liew Y.J."/>
            <person name="Baumgarten S."/>
            <person name="Zoccola D."/>
            <person name="Flot J.-F."/>
            <person name="Tambutte S."/>
            <person name="Allemand D."/>
            <person name="Aranda M."/>
        </authorList>
    </citation>
    <scope>NUCLEOTIDE SEQUENCE [LARGE SCALE GENOMIC DNA]</scope>
</reference>
<accession>A0A2B4REJ0</accession>
<organism evidence="3 4">
    <name type="scientific">Stylophora pistillata</name>
    <name type="common">Smooth cauliflower coral</name>
    <dbReference type="NCBI Taxonomy" id="50429"/>
    <lineage>
        <taxon>Eukaryota</taxon>
        <taxon>Metazoa</taxon>
        <taxon>Cnidaria</taxon>
        <taxon>Anthozoa</taxon>
        <taxon>Hexacorallia</taxon>
        <taxon>Scleractinia</taxon>
        <taxon>Astrocoeniina</taxon>
        <taxon>Pocilloporidae</taxon>
        <taxon>Stylophora</taxon>
    </lineage>
</organism>
<proteinExistence type="predicted"/>
<dbReference type="Pfam" id="PF13650">
    <property type="entry name" value="Asp_protease_2"/>
    <property type="match status" value="1"/>
</dbReference>
<feature type="domain" description="Reverse transcriptase" evidence="2">
    <location>
        <begin position="317"/>
        <end position="498"/>
    </location>
</feature>
<protein>
    <submittedName>
        <fullName evidence="3">Transposon Ty3-G Gag-Pol polyprotein</fullName>
    </submittedName>
</protein>
<dbReference type="InterPro" id="IPR000477">
    <property type="entry name" value="RT_dom"/>
</dbReference>
<evidence type="ECO:0000313" key="4">
    <source>
        <dbReference type="Proteomes" id="UP000225706"/>
    </source>
</evidence>
<evidence type="ECO:0000256" key="1">
    <source>
        <dbReference type="SAM" id="MobiDB-lite"/>
    </source>
</evidence>
<dbReference type="Gene3D" id="3.10.10.10">
    <property type="entry name" value="HIV Type 1 Reverse Transcriptase, subunit A, domain 1"/>
    <property type="match status" value="2"/>
</dbReference>
<dbReference type="Gene3D" id="2.40.70.10">
    <property type="entry name" value="Acid Proteases"/>
    <property type="match status" value="1"/>
</dbReference>
<dbReference type="Proteomes" id="UP000225706">
    <property type="component" value="Unassembled WGS sequence"/>
</dbReference>
<evidence type="ECO:0000259" key="2">
    <source>
        <dbReference type="PROSITE" id="PS50878"/>
    </source>
</evidence>
<dbReference type="InterPro" id="IPR051320">
    <property type="entry name" value="Viral_Replic_Matur_Polypro"/>
</dbReference>
<dbReference type="Pfam" id="PF00078">
    <property type="entry name" value="RVT_1"/>
    <property type="match status" value="2"/>
</dbReference>
<dbReference type="InterPro" id="IPR021109">
    <property type="entry name" value="Peptidase_aspartic_dom_sf"/>
</dbReference>